<protein>
    <recommendedName>
        <fullName evidence="5">Antitoxin SocA-like Panacea domain-containing protein</fullName>
    </recommendedName>
</protein>
<dbReference type="Proteomes" id="UP000199519">
    <property type="component" value="Unassembled WGS sequence"/>
</dbReference>
<sequence length="178" mass="20618">MLNIQEKKALTVALIRKMQNADSWTGETHIQKCTYFLEEFFNIELNYDFILYKHGPFSFDLRDELGALRADDFIVMEPRRPFGASFKPSKRADLLENKYNNLIREYDRELSFVVDRLANKSVKELEKVATALYVRNTEGITDNFKIAKKIVKLKPHVSLEDAQSAAEELSGYISEVDN</sequence>
<name>A0A1H9ZS02_9FIRM</name>
<evidence type="ECO:0000313" key="2">
    <source>
        <dbReference type="EMBL" id="SES84133.1"/>
    </source>
</evidence>
<evidence type="ECO:0000313" key="4">
    <source>
        <dbReference type="Proteomes" id="UP000199519"/>
    </source>
</evidence>
<dbReference type="AlphaFoldDB" id="A0A1H9ZS02"/>
<evidence type="ECO:0000313" key="3">
    <source>
        <dbReference type="Proteomes" id="UP000198612"/>
    </source>
</evidence>
<organism evidence="2 3">
    <name type="scientific">Halanaerobium congolense</name>
    <dbReference type="NCBI Taxonomy" id="54121"/>
    <lineage>
        <taxon>Bacteria</taxon>
        <taxon>Bacillati</taxon>
        <taxon>Bacillota</taxon>
        <taxon>Clostridia</taxon>
        <taxon>Halanaerobiales</taxon>
        <taxon>Halanaerobiaceae</taxon>
        <taxon>Halanaerobium</taxon>
    </lineage>
</organism>
<dbReference type="RefSeq" id="WP_089719696.1">
    <property type="nucleotide sequence ID" value="NZ_FNBJ01000007.1"/>
</dbReference>
<evidence type="ECO:0000313" key="1">
    <source>
        <dbReference type="EMBL" id="SDF15679.1"/>
    </source>
</evidence>
<keyword evidence="4" id="KW-1185">Reference proteome</keyword>
<dbReference type="Proteomes" id="UP000198612">
    <property type="component" value="Unassembled WGS sequence"/>
</dbReference>
<accession>A0A1H9ZS02</accession>
<dbReference type="EMBL" id="FOHG01000008">
    <property type="protein sequence ID" value="SES84133.1"/>
    <property type="molecule type" value="Genomic_DNA"/>
</dbReference>
<gene>
    <name evidence="1" type="ORF">SAMN04488598_10723</name>
    <name evidence="2" type="ORF">SAMN04515652_10823</name>
</gene>
<evidence type="ECO:0008006" key="5">
    <source>
        <dbReference type="Google" id="ProtNLM"/>
    </source>
</evidence>
<proteinExistence type="predicted"/>
<reference evidence="3 4" key="1">
    <citation type="submission" date="2016-10" db="EMBL/GenBank/DDBJ databases">
        <authorList>
            <person name="Varghese N."/>
            <person name="Submissions S."/>
        </authorList>
    </citation>
    <scope>NUCLEOTIDE SEQUENCE [LARGE SCALE GENOMIC DNA]</scope>
    <source>
        <strain evidence="1 4">WG2</strain>
        <strain evidence="2 3">WG5</strain>
    </source>
</reference>
<dbReference type="EMBL" id="FNBJ01000007">
    <property type="protein sequence ID" value="SDF15679.1"/>
    <property type="molecule type" value="Genomic_DNA"/>
</dbReference>